<protein>
    <submittedName>
        <fullName evidence="1">Uncharacterized protein</fullName>
    </submittedName>
</protein>
<comment type="caution">
    <text evidence="1">The sequence shown here is derived from an EMBL/GenBank/DDBJ whole genome shotgun (WGS) entry which is preliminary data.</text>
</comment>
<dbReference type="Proteomes" id="UP001148018">
    <property type="component" value="Unassembled WGS sequence"/>
</dbReference>
<dbReference type="AlphaFoldDB" id="A0A9Q0DRT6"/>
<evidence type="ECO:0000313" key="1">
    <source>
        <dbReference type="EMBL" id="KAJ3592531.1"/>
    </source>
</evidence>
<name>A0A9Q0DRT6_9TELE</name>
<keyword evidence="2" id="KW-1185">Reference proteome</keyword>
<dbReference type="EMBL" id="JANIIK010000113">
    <property type="protein sequence ID" value="KAJ3592531.1"/>
    <property type="molecule type" value="Genomic_DNA"/>
</dbReference>
<gene>
    <name evidence="1" type="ORF">NHX12_007658</name>
</gene>
<evidence type="ECO:0000313" key="2">
    <source>
        <dbReference type="Proteomes" id="UP001148018"/>
    </source>
</evidence>
<reference evidence="1" key="1">
    <citation type="submission" date="2022-07" db="EMBL/GenBank/DDBJ databases">
        <title>Chromosome-level genome of Muraenolepis orangiensis.</title>
        <authorList>
            <person name="Kim J."/>
        </authorList>
    </citation>
    <scope>NUCLEOTIDE SEQUENCE</scope>
    <source>
        <strain evidence="1">KU_S4_2022</strain>
        <tissue evidence="1">Muscle</tissue>
    </source>
</reference>
<sequence length="102" mass="11305">GWTVGTPGSSPQINLQMNSQYWEKGRPPPANGEQLSSYLLLAVPPHPLLRPVDSLCRPSCLRYTPLIGTRLSPRVHIKGRQGTTCTCRLKEVQVVSQTVLDR</sequence>
<feature type="non-terminal residue" evidence="1">
    <location>
        <position position="1"/>
    </location>
</feature>
<proteinExistence type="predicted"/>
<organism evidence="1 2">
    <name type="scientific">Muraenolepis orangiensis</name>
    <name type="common">Patagonian moray cod</name>
    <dbReference type="NCBI Taxonomy" id="630683"/>
    <lineage>
        <taxon>Eukaryota</taxon>
        <taxon>Metazoa</taxon>
        <taxon>Chordata</taxon>
        <taxon>Craniata</taxon>
        <taxon>Vertebrata</taxon>
        <taxon>Euteleostomi</taxon>
        <taxon>Actinopterygii</taxon>
        <taxon>Neopterygii</taxon>
        <taxon>Teleostei</taxon>
        <taxon>Neoteleostei</taxon>
        <taxon>Acanthomorphata</taxon>
        <taxon>Zeiogadaria</taxon>
        <taxon>Gadariae</taxon>
        <taxon>Gadiformes</taxon>
        <taxon>Muraenolepidoidei</taxon>
        <taxon>Muraenolepididae</taxon>
        <taxon>Muraenolepis</taxon>
    </lineage>
</organism>
<accession>A0A9Q0DRT6</accession>